<dbReference type="AlphaFoldDB" id="A0A0F8YG57"/>
<reference evidence="1" key="1">
    <citation type="journal article" date="2015" name="Nature">
        <title>Complex archaea that bridge the gap between prokaryotes and eukaryotes.</title>
        <authorList>
            <person name="Spang A."/>
            <person name="Saw J.H."/>
            <person name="Jorgensen S.L."/>
            <person name="Zaremba-Niedzwiedzka K."/>
            <person name="Martijn J."/>
            <person name="Lind A.E."/>
            <person name="van Eijk R."/>
            <person name="Schleper C."/>
            <person name="Guy L."/>
            <person name="Ettema T.J."/>
        </authorList>
    </citation>
    <scope>NUCLEOTIDE SEQUENCE</scope>
</reference>
<dbReference type="EMBL" id="LAZR01053618">
    <property type="protein sequence ID" value="KKK80357.1"/>
    <property type="molecule type" value="Genomic_DNA"/>
</dbReference>
<sequence length="255" mass="29581">MASMKWTFLEVYTKVTEFLGSNVVNVTDLATAKDIVYRGYMKFLLPVSPKDEEIYIWSFLRQPWKLIFEPNKWEYPLPKDFERFFRKIEYDDEQRIARMEQTTERKIMRSRNNLEFNSYPTEYAIRTAKFDKKVGSVKELICYPTPTARTIVNCTYVMTPAKLESDNDFFIGGPLESEVILQCCLAIAENQEDEKIGVETQKAVQMIQSLIRKDKGVAPDTVGMVHDAGIGMGSIFNYRSYWIPSGVFTVYGQEI</sequence>
<evidence type="ECO:0000313" key="1">
    <source>
        <dbReference type="EMBL" id="KKK80357.1"/>
    </source>
</evidence>
<comment type="caution">
    <text evidence="1">The sequence shown here is derived from an EMBL/GenBank/DDBJ whole genome shotgun (WGS) entry which is preliminary data.</text>
</comment>
<accession>A0A0F8YG57</accession>
<organism evidence="1">
    <name type="scientific">marine sediment metagenome</name>
    <dbReference type="NCBI Taxonomy" id="412755"/>
    <lineage>
        <taxon>unclassified sequences</taxon>
        <taxon>metagenomes</taxon>
        <taxon>ecological metagenomes</taxon>
    </lineage>
</organism>
<name>A0A0F8YG57_9ZZZZ</name>
<gene>
    <name evidence="1" type="ORF">LCGC14_2824310</name>
</gene>
<proteinExistence type="predicted"/>
<protein>
    <submittedName>
        <fullName evidence="1">Uncharacterized protein</fullName>
    </submittedName>
</protein>